<accession>A0A6G5A3V7</accession>
<reference evidence="2" key="1">
    <citation type="submission" date="2020-03" db="EMBL/GenBank/DDBJ databases">
        <title>A transcriptome and proteome of the tick Rhipicephalus microplus shaped by the genetic composition of its hosts and developmental stage.</title>
        <authorList>
            <person name="Garcia G.R."/>
            <person name="Ribeiro J.M.C."/>
            <person name="Maruyama S.R."/>
            <person name="Gardinasse L.G."/>
            <person name="Nelson K."/>
            <person name="Ferreira B.R."/>
            <person name="Andrade T.G."/>
            <person name="Santos I.K.F.M."/>
        </authorList>
    </citation>
    <scope>NUCLEOTIDE SEQUENCE</scope>
    <source>
        <strain evidence="2">NSGR</strain>
        <tissue evidence="2">Salivary glands</tissue>
    </source>
</reference>
<proteinExistence type="predicted"/>
<feature type="transmembrane region" description="Helical" evidence="1">
    <location>
        <begin position="12"/>
        <end position="35"/>
    </location>
</feature>
<sequence length="85" mass="9702">MIIISPSLPEVLYLADMFLAVLLAIFFTMLEVVLWDPYKEKKYQIDWLPGICSLHLNCTGSASDFDKENHFMLYSPLSANVLVAF</sequence>
<dbReference type="AlphaFoldDB" id="A0A6G5A3V7"/>
<name>A0A6G5A3V7_RHIMP</name>
<protein>
    <submittedName>
        <fullName evidence="2">Uncharacterized protein</fullName>
    </submittedName>
</protein>
<dbReference type="EMBL" id="GIKN01002577">
    <property type="protein sequence ID" value="NIE44850.1"/>
    <property type="molecule type" value="Transcribed_RNA"/>
</dbReference>
<keyword evidence="1" id="KW-1133">Transmembrane helix</keyword>
<keyword evidence="1" id="KW-0472">Membrane</keyword>
<evidence type="ECO:0000313" key="2">
    <source>
        <dbReference type="EMBL" id="NIE44850.1"/>
    </source>
</evidence>
<organism evidence="2">
    <name type="scientific">Rhipicephalus microplus</name>
    <name type="common">Cattle tick</name>
    <name type="synonym">Boophilus microplus</name>
    <dbReference type="NCBI Taxonomy" id="6941"/>
    <lineage>
        <taxon>Eukaryota</taxon>
        <taxon>Metazoa</taxon>
        <taxon>Ecdysozoa</taxon>
        <taxon>Arthropoda</taxon>
        <taxon>Chelicerata</taxon>
        <taxon>Arachnida</taxon>
        <taxon>Acari</taxon>
        <taxon>Parasitiformes</taxon>
        <taxon>Ixodida</taxon>
        <taxon>Ixodoidea</taxon>
        <taxon>Ixodidae</taxon>
        <taxon>Rhipicephalinae</taxon>
        <taxon>Rhipicephalus</taxon>
        <taxon>Boophilus</taxon>
    </lineage>
</organism>
<keyword evidence="1" id="KW-0812">Transmembrane</keyword>
<evidence type="ECO:0000256" key="1">
    <source>
        <dbReference type="SAM" id="Phobius"/>
    </source>
</evidence>